<accession>E4ZS83</accession>
<dbReference type="Pfam" id="PF00145">
    <property type="entry name" value="DNA_methylase"/>
    <property type="match status" value="1"/>
</dbReference>
<dbReference type="EMBL" id="FP929121">
    <property type="protein sequence ID" value="CBX94263.1"/>
    <property type="molecule type" value="Genomic_DNA"/>
</dbReference>
<evidence type="ECO:0000313" key="12">
    <source>
        <dbReference type="Proteomes" id="UP000002668"/>
    </source>
</evidence>
<sequence length="1340" mass="150919">MAKIEVIPSTPAAPSPRPRNFASKVRVNPCLGDFARSHSVNWCPPARIVPENEALASLKAAWKKNPGPVPQYNGYTPGKPLLCVDLFDFEIYRSPIVGHSARKSELISLHLLQVPSAKKLCFDGFLRVGGITHYVQGIEIEDCSIEGYGEDRHPDIVAYIQSEFASKNARYDVWYRLRQPSAVYKRFHEPFLWIAQLGKHVIDYMETQPIGSVTLGNFRKDFLRWLLRRFVRSKSFKAWHIESKERTDFRVAVHAYIDFIYHQAFNLSNLDLLTHPLWGECMVKGMAIVKPQPQIEQHTIATPVVYEAFKHMYFGNYIRALKASQKVEHEQEHRKRQLGFITASKNVPLATSTRVLQLYRGALVSIGDVVALRSNEVDRKVWRSSGDEWLAYVYDVKMRKDNIQELAVLWLYQSWDTSISKAKYAFKNELFFSDNCNCNEDKLLSTDVVGRYNVRWLPNAIPSSQFFVRQTYVTGESAFKTFKEEHKRTCMCKIKKTAPSQKFRRGDTVYITTTLKGEKILEPAIVWEMHDVGSRVTVRNFLRLGRDCASLAMDAGRTDIASNELVLTDEYSTIAISRLQRECFVRYLTKEQLHSIPSPYDRGGAGDRWFVSMSIALPDAQLRFLVQSPKCFREAPVTKCRKLKGLSIFSGGGSLDRGIEEGGGVEFHTAVDFSPHAIHTQRANARNPKICLYCGSVDDYLKAALKGTNRDLIAGIGKVEFLCAGSPCPGFSTLQQNFRSKASLRNASHISTFLSFVDLFRPLYGVLENVVSMASTRTGFEDENVLSSVIACLVSMGYQVNQYIMDGWNYGSAQRRSRILITIAAPGLTPVDQPWHTHSASYEVTKSKSLGNLPNGQRLGERESYPTPFPVPSAGQVAADLPDIGNGNAQTCVSFPDHRVFPLPTIMERSLLKHIPKSPPGCGYAEAMKLGLIPKMLQRNKTETGRSYTRIKQDGLIPCITTRLRIADSRNGATIHWAQDRPITILEARRAQNYPDDEPIIGTLAQQFEIVGNGVDRMVSLAFGLSLRQALEVTSLASNPLMTRNFIQDAEREIIVVDDSYDDDGYLTDATQSNMDLSSAQDASFRSKKTMAHAAIIPANSKANKNNKVKSFVTTYERSHPKKQSKSHKTAQTMTRNTVQDREREIIVIDDSNDDGYLTDATQSSRELSSAQDLVRSKKTITHTVIIPAKAGKNKAKSSERPHPKLQSESKKTEKRMAHTVTSKVNELSMSTTKSFFKSAKTSLPRKRARRDEIEYDGKGTTSVEAPRVGPRKRTRTFIISRSSSVLTDKSTDFQSQRDLRATSISSTKSRHTRPPGFGVDFAPVIWNKRPELSRFQYHI</sequence>
<evidence type="ECO:0000256" key="9">
    <source>
        <dbReference type="SAM" id="MobiDB-lite"/>
    </source>
</evidence>
<dbReference type="GeneID" id="13285590"/>
<dbReference type="PROSITE" id="PS51679">
    <property type="entry name" value="SAM_MT_C5"/>
    <property type="match status" value="1"/>
</dbReference>
<feature type="active site" evidence="8">
    <location>
        <position position="728"/>
    </location>
</feature>
<feature type="domain" description="BAH" evidence="10">
    <location>
        <begin position="362"/>
        <end position="483"/>
    </location>
</feature>
<dbReference type="HOGENOM" id="CLU_003836_1_1_1"/>
<dbReference type="GO" id="GO:0005634">
    <property type="term" value="C:nucleus"/>
    <property type="evidence" value="ECO:0007669"/>
    <property type="project" value="UniProtKB-SubCell"/>
</dbReference>
<dbReference type="PANTHER" id="PTHR10629:SF54">
    <property type="entry name" value="DNA METHYLTRANSFERASE DIM-2"/>
    <property type="match status" value="1"/>
</dbReference>
<keyword evidence="6" id="KW-0238">DNA-binding</keyword>
<dbReference type="STRING" id="985895.E4ZS83"/>
<feature type="compositionally biased region" description="Basic residues" evidence="9">
    <location>
        <begin position="1120"/>
        <end position="1129"/>
    </location>
</feature>
<dbReference type="PROSITE" id="PS51038">
    <property type="entry name" value="BAH"/>
    <property type="match status" value="2"/>
</dbReference>
<keyword evidence="3 8" id="KW-0489">Methyltransferase</keyword>
<dbReference type="InterPro" id="IPR050390">
    <property type="entry name" value="C5-Methyltransferase"/>
</dbReference>
<dbReference type="VEuPathDB" id="FungiDB:LEMA_P122420.1"/>
<name>E4ZS83_LEPMJ</name>
<comment type="subcellular location">
    <subcellularLocation>
        <location evidence="1">Nucleus</location>
    </subcellularLocation>
</comment>
<dbReference type="InParanoid" id="E4ZS83"/>
<dbReference type="PANTHER" id="PTHR10629">
    <property type="entry name" value="CYTOSINE-SPECIFIC METHYLTRANSFERASE"/>
    <property type="match status" value="1"/>
</dbReference>
<dbReference type="OrthoDB" id="5376140at2759"/>
<protein>
    <recommendedName>
        <fullName evidence="2">DNA (cytosine-5-)-methyltransferase</fullName>
        <ecNumber evidence="2">2.1.1.37</ecNumber>
    </recommendedName>
</protein>
<dbReference type="Gene3D" id="3.40.50.150">
    <property type="entry name" value="Vaccinia Virus protein VP39"/>
    <property type="match status" value="1"/>
</dbReference>
<proteinExistence type="inferred from homology"/>
<evidence type="ECO:0000256" key="8">
    <source>
        <dbReference type="PROSITE-ProRule" id="PRU01016"/>
    </source>
</evidence>
<dbReference type="Pfam" id="PF25423">
    <property type="entry name" value="DUF7893"/>
    <property type="match status" value="1"/>
</dbReference>
<dbReference type="GO" id="GO:0003677">
    <property type="term" value="F:DNA binding"/>
    <property type="evidence" value="ECO:0007669"/>
    <property type="project" value="UniProtKB-KW"/>
</dbReference>
<dbReference type="Gene3D" id="2.30.30.490">
    <property type="match status" value="1"/>
</dbReference>
<dbReference type="SUPFAM" id="SSF53335">
    <property type="entry name" value="S-adenosyl-L-methionine-dependent methyltransferases"/>
    <property type="match status" value="1"/>
</dbReference>
<dbReference type="Gene3D" id="3.90.120.10">
    <property type="entry name" value="DNA Methylase, subunit A, domain 2"/>
    <property type="match status" value="1"/>
</dbReference>
<reference evidence="12" key="1">
    <citation type="journal article" date="2011" name="Nat. Commun.">
        <title>Effector diversification within compartments of the Leptosphaeria maculans genome affected by Repeat-Induced Point mutations.</title>
        <authorList>
            <person name="Rouxel T."/>
            <person name="Grandaubert J."/>
            <person name="Hane J.K."/>
            <person name="Hoede C."/>
            <person name="van de Wouw A.P."/>
            <person name="Couloux A."/>
            <person name="Dominguez V."/>
            <person name="Anthouard V."/>
            <person name="Bally P."/>
            <person name="Bourras S."/>
            <person name="Cozijnsen A.J."/>
            <person name="Ciuffetti L.M."/>
            <person name="Degrave A."/>
            <person name="Dilmaghani A."/>
            <person name="Duret L."/>
            <person name="Fudal I."/>
            <person name="Goodwin S.B."/>
            <person name="Gout L."/>
            <person name="Glaser N."/>
            <person name="Linglin J."/>
            <person name="Kema G.H.J."/>
            <person name="Lapalu N."/>
            <person name="Lawrence C.B."/>
            <person name="May K."/>
            <person name="Meyer M."/>
            <person name="Ollivier B."/>
            <person name="Poulain J."/>
            <person name="Schoch C.L."/>
            <person name="Simon A."/>
            <person name="Spatafora J.W."/>
            <person name="Stachowiak A."/>
            <person name="Turgeon B.G."/>
            <person name="Tyler B.M."/>
            <person name="Vincent D."/>
            <person name="Weissenbach J."/>
            <person name="Amselem J."/>
            <person name="Quesneville H."/>
            <person name="Oliver R.P."/>
            <person name="Wincker P."/>
            <person name="Balesdent M.-H."/>
            <person name="Howlett B.J."/>
        </authorList>
    </citation>
    <scope>NUCLEOTIDE SEQUENCE [LARGE SCALE GENOMIC DNA]</scope>
    <source>
        <strain evidence="12">JN3 / isolate v23.1.3 / race Av1-4-5-6-7-8</strain>
    </source>
</reference>
<evidence type="ECO:0000256" key="3">
    <source>
        <dbReference type="ARBA" id="ARBA00022603"/>
    </source>
</evidence>
<keyword evidence="4 8" id="KW-0808">Transferase</keyword>
<dbReference type="InterPro" id="IPR029063">
    <property type="entry name" value="SAM-dependent_MTases_sf"/>
</dbReference>
<comment type="similarity">
    <text evidence="8">Belongs to the class I-like SAM-binding methyltransferase superfamily. C5-methyltransferase family.</text>
</comment>
<feature type="domain" description="BAH" evidence="10">
    <location>
        <begin position="501"/>
        <end position="626"/>
    </location>
</feature>
<evidence type="ECO:0000256" key="1">
    <source>
        <dbReference type="ARBA" id="ARBA00004123"/>
    </source>
</evidence>
<feature type="region of interest" description="Disordered" evidence="9">
    <location>
        <begin position="1191"/>
        <end position="1215"/>
    </location>
</feature>
<keyword evidence="5 8" id="KW-0949">S-adenosyl-L-methionine</keyword>
<dbReference type="OMA" id="TFDVIWY"/>
<dbReference type="InterPro" id="IPR001525">
    <property type="entry name" value="C5_MeTfrase"/>
</dbReference>
<organism evidence="12">
    <name type="scientific">Leptosphaeria maculans (strain JN3 / isolate v23.1.3 / race Av1-4-5-6-7-8)</name>
    <name type="common">Blackleg fungus</name>
    <name type="synonym">Phoma lingam</name>
    <dbReference type="NCBI Taxonomy" id="985895"/>
    <lineage>
        <taxon>Eukaryota</taxon>
        <taxon>Fungi</taxon>
        <taxon>Dikarya</taxon>
        <taxon>Ascomycota</taxon>
        <taxon>Pezizomycotina</taxon>
        <taxon>Dothideomycetes</taxon>
        <taxon>Pleosporomycetidae</taxon>
        <taxon>Pleosporales</taxon>
        <taxon>Pleosporineae</taxon>
        <taxon>Leptosphaeriaceae</taxon>
        <taxon>Plenodomus</taxon>
        <taxon>Plenodomus lingam/Leptosphaeria maculans species complex</taxon>
    </lineage>
</organism>
<feature type="region of interest" description="Disordered" evidence="9">
    <location>
        <begin position="1118"/>
        <end position="1138"/>
    </location>
</feature>
<evidence type="ECO:0000313" key="11">
    <source>
        <dbReference type="EMBL" id="CBX94263.1"/>
    </source>
</evidence>
<evidence type="ECO:0000256" key="4">
    <source>
        <dbReference type="ARBA" id="ARBA00022679"/>
    </source>
</evidence>
<dbReference type="PRINTS" id="PR00105">
    <property type="entry name" value="C5METTRFRASE"/>
</dbReference>
<dbReference type="InterPro" id="IPR057215">
    <property type="entry name" value="DUF7893"/>
</dbReference>
<dbReference type="InterPro" id="IPR001025">
    <property type="entry name" value="BAH_dom"/>
</dbReference>
<dbReference type="GO" id="GO:0032259">
    <property type="term" value="P:methylation"/>
    <property type="evidence" value="ECO:0007669"/>
    <property type="project" value="UniProtKB-KW"/>
</dbReference>
<evidence type="ECO:0000256" key="2">
    <source>
        <dbReference type="ARBA" id="ARBA00011975"/>
    </source>
</evidence>
<evidence type="ECO:0000256" key="7">
    <source>
        <dbReference type="ARBA" id="ARBA00023242"/>
    </source>
</evidence>
<keyword evidence="7" id="KW-0539">Nucleus</keyword>
<dbReference type="Proteomes" id="UP000002668">
    <property type="component" value="Genome"/>
</dbReference>
<feature type="compositionally biased region" description="Basic and acidic residues" evidence="9">
    <location>
        <begin position="1197"/>
        <end position="1215"/>
    </location>
</feature>
<evidence type="ECO:0000256" key="6">
    <source>
        <dbReference type="ARBA" id="ARBA00023125"/>
    </source>
</evidence>
<dbReference type="GO" id="GO:0003886">
    <property type="term" value="F:DNA (cytosine-5-)-methyltransferase activity"/>
    <property type="evidence" value="ECO:0007669"/>
    <property type="project" value="UniProtKB-EC"/>
</dbReference>
<dbReference type="GO" id="GO:0044027">
    <property type="term" value="P:negative regulation of gene expression via chromosomal CpG island methylation"/>
    <property type="evidence" value="ECO:0007669"/>
    <property type="project" value="TreeGrafter"/>
</dbReference>
<evidence type="ECO:0000259" key="10">
    <source>
        <dbReference type="PROSITE" id="PS51038"/>
    </source>
</evidence>
<gene>
    <name evidence="11" type="ORF">LEMA_P122420.1</name>
</gene>
<dbReference type="GO" id="GO:0003682">
    <property type="term" value="F:chromatin binding"/>
    <property type="evidence" value="ECO:0007669"/>
    <property type="project" value="InterPro"/>
</dbReference>
<evidence type="ECO:0000256" key="5">
    <source>
        <dbReference type="ARBA" id="ARBA00022691"/>
    </source>
</evidence>
<dbReference type="EC" id="2.1.1.37" evidence="2"/>
<dbReference type="eggNOG" id="ENOG502R6QN">
    <property type="taxonomic scope" value="Eukaryota"/>
</dbReference>
<keyword evidence="12" id="KW-1185">Reference proteome</keyword>
<dbReference type="InterPro" id="IPR043151">
    <property type="entry name" value="BAH_sf"/>
</dbReference>